<name>A0A397SGE3_9GLOM</name>
<gene>
    <name evidence="2" type="ORF">C1645_782170</name>
</gene>
<dbReference type="EMBL" id="QKYT01000434">
    <property type="protein sequence ID" value="RIA85310.1"/>
    <property type="molecule type" value="Genomic_DNA"/>
</dbReference>
<dbReference type="InterPro" id="IPR029071">
    <property type="entry name" value="Ubiquitin-like_domsf"/>
</dbReference>
<proteinExistence type="predicted"/>
<organism evidence="2 3">
    <name type="scientific">Glomus cerebriforme</name>
    <dbReference type="NCBI Taxonomy" id="658196"/>
    <lineage>
        <taxon>Eukaryota</taxon>
        <taxon>Fungi</taxon>
        <taxon>Fungi incertae sedis</taxon>
        <taxon>Mucoromycota</taxon>
        <taxon>Glomeromycotina</taxon>
        <taxon>Glomeromycetes</taxon>
        <taxon>Glomerales</taxon>
        <taxon>Glomeraceae</taxon>
        <taxon>Glomus</taxon>
    </lineage>
</organism>
<accession>A0A397SGE3</accession>
<evidence type="ECO:0000313" key="3">
    <source>
        <dbReference type="Proteomes" id="UP000265703"/>
    </source>
</evidence>
<dbReference type="InterPro" id="IPR000626">
    <property type="entry name" value="Ubiquitin-like_dom"/>
</dbReference>
<comment type="caution">
    <text evidence="2">The sequence shown here is derived from an EMBL/GenBank/DDBJ whole genome shotgun (WGS) entry which is preliminary data.</text>
</comment>
<reference evidence="2 3" key="1">
    <citation type="submission" date="2018-06" db="EMBL/GenBank/DDBJ databases">
        <title>Comparative genomics reveals the genomic features of Rhizophagus irregularis, R. cerebriforme, R. diaphanum and Gigaspora rosea, and their symbiotic lifestyle signature.</title>
        <authorList>
            <person name="Morin E."/>
            <person name="San Clemente H."/>
            <person name="Chen E.C.H."/>
            <person name="De La Providencia I."/>
            <person name="Hainaut M."/>
            <person name="Kuo A."/>
            <person name="Kohler A."/>
            <person name="Murat C."/>
            <person name="Tang N."/>
            <person name="Roy S."/>
            <person name="Loubradou J."/>
            <person name="Henrissat B."/>
            <person name="Grigoriev I.V."/>
            <person name="Corradi N."/>
            <person name="Roux C."/>
            <person name="Martin F.M."/>
        </authorList>
    </citation>
    <scope>NUCLEOTIDE SEQUENCE [LARGE SCALE GENOMIC DNA]</scope>
    <source>
        <strain evidence="2 3">DAOM 227022</strain>
    </source>
</reference>
<dbReference type="PROSITE" id="PS50053">
    <property type="entry name" value="UBIQUITIN_2"/>
    <property type="match status" value="1"/>
</dbReference>
<sequence length="71" mass="8253">MFVTPHINVLELKHTIFESADVKYLRFMFSGKQLDDNNTLASYNIRHGDTIEVLLRLLGGGFNFYVIKEDF</sequence>
<evidence type="ECO:0000259" key="1">
    <source>
        <dbReference type="PROSITE" id="PS50053"/>
    </source>
</evidence>
<dbReference type="SUPFAM" id="SSF54236">
    <property type="entry name" value="Ubiquitin-like"/>
    <property type="match status" value="1"/>
</dbReference>
<dbReference type="STRING" id="658196.A0A397SGE3"/>
<keyword evidence="3" id="KW-1185">Reference proteome</keyword>
<evidence type="ECO:0000313" key="2">
    <source>
        <dbReference type="EMBL" id="RIA85310.1"/>
    </source>
</evidence>
<dbReference type="AlphaFoldDB" id="A0A397SGE3"/>
<dbReference type="OrthoDB" id="428577at2759"/>
<protein>
    <recommendedName>
        <fullName evidence="1">Ubiquitin-like domain-containing protein</fullName>
    </recommendedName>
</protein>
<dbReference type="Pfam" id="PF00240">
    <property type="entry name" value="ubiquitin"/>
    <property type="match status" value="1"/>
</dbReference>
<dbReference type="Gene3D" id="3.10.20.90">
    <property type="entry name" value="Phosphatidylinositol 3-kinase Catalytic Subunit, Chain A, domain 1"/>
    <property type="match status" value="1"/>
</dbReference>
<feature type="domain" description="Ubiquitin-like" evidence="1">
    <location>
        <begin position="1"/>
        <end position="60"/>
    </location>
</feature>
<dbReference type="Proteomes" id="UP000265703">
    <property type="component" value="Unassembled WGS sequence"/>
</dbReference>